<dbReference type="PRINTS" id="PR00503">
    <property type="entry name" value="BROMODOMAIN"/>
</dbReference>
<keyword evidence="1 2" id="KW-0103">Bromodomain</keyword>
<feature type="compositionally biased region" description="Basic and acidic residues" evidence="3">
    <location>
        <begin position="315"/>
        <end position="346"/>
    </location>
</feature>
<feature type="compositionally biased region" description="Basic and acidic residues" evidence="3">
    <location>
        <begin position="213"/>
        <end position="248"/>
    </location>
</feature>
<evidence type="ECO:0000256" key="2">
    <source>
        <dbReference type="PROSITE-ProRule" id="PRU00035"/>
    </source>
</evidence>
<feature type="compositionally biased region" description="Polar residues" evidence="3">
    <location>
        <begin position="1127"/>
        <end position="1138"/>
    </location>
</feature>
<dbReference type="PANTHER" id="PTHR37888:SF11">
    <property type="entry name" value="DNA-BINDING BROMODOMAIN-CONTAINING PROTEIN"/>
    <property type="match status" value="1"/>
</dbReference>
<feature type="compositionally biased region" description="Polar residues" evidence="3">
    <location>
        <begin position="1093"/>
        <end position="1104"/>
    </location>
</feature>
<feature type="region of interest" description="Disordered" evidence="3">
    <location>
        <begin position="822"/>
        <end position="872"/>
    </location>
</feature>
<dbReference type="CDD" id="cd00167">
    <property type="entry name" value="SANT"/>
    <property type="match status" value="1"/>
</dbReference>
<evidence type="ECO:0000313" key="5">
    <source>
        <dbReference type="EMBL" id="KAL3684606.1"/>
    </source>
</evidence>
<feature type="compositionally biased region" description="Basic and acidic residues" evidence="3">
    <location>
        <begin position="389"/>
        <end position="402"/>
    </location>
</feature>
<feature type="region of interest" description="Disordered" evidence="3">
    <location>
        <begin position="148"/>
        <end position="803"/>
    </location>
</feature>
<evidence type="ECO:0000313" key="6">
    <source>
        <dbReference type="Proteomes" id="UP001633002"/>
    </source>
</evidence>
<feature type="compositionally biased region" description="Polar residues" evidence="3">
    <location>
        <begin position="404"/>
        <end position="417"/>
    </location>
</feature>
<gene>
    <name evidence="5" type="ORF">R1sor_002628</name>
</gene>
<organism evidence="5 6">
    <name type="scientific">Riccia sorocarpa</name>
    <dbReference type="NCBI Taxonomy" id="122646"/>
    <lineage>
        <taxon>Eukaryota</taxon>
        <taxon>Viridiplantae</taxon>
        <taxon>Streptophyta</taxon>
        <taxon>Embryophyta</taxon>
        <taxon>Marchantiophyta</taxon>
        <taxon>Marchantiopsida</taxon>
        <taxon>Marchantiidae</taxon>
        <taxon>Marchantiales</taxon>
        <taxon>Ricciaceae</taxon>
        <taxon>Riccia</taxon>
    </lineage>
</organism>
<feature type="compositionally biased region" description="Polar residues" evidence="3">
    <location>
        <begin position="717"/>
        <end position="732"/>
    </location>
</feature>
<name>A0ABD3H101_9MARC</name>
<feature type="region of interest" description="Disordered" evidence="3">
    <location>
        <begin position="1"/>
        <end position="39"/>
    </location>
</feature>
<feature type="compositionally biased region" description="Polar residues" evidence="3">
    <location>
        <begin position="158"/>
        <end position="173"/>
    </location>
</feature>
<comment type="caution">
    <text evidence="5">The sequence shown here is derived from an EMBL/GenBank/DDBJ whole genome shotgun (WGS) entry which is preliminary data.</text>
</comment>
<feature type="compositionally biased region" description="Polar residues" evidence="3">
    <location>
        <begin position="373"/>
        <end position="385"/>
    </location>
</feature>
<dbReference type="SMART" id="SM00297">
    <property type="entry name" value="BROMO"/>
    <property type="match status" value="1"/>
</dbReference>
<dbReference type="Proteomes" id="UP001633002">
    <property type="component" value="Unassembled WGS sequence"/>
</dbReference>
<feature type="compositionally biased region" description="Polar residues" evidence="3">
    <location>
        <begin position="853"/>
        <end position="864"/>
    </location>
</feature>
<dbReference type="InterPro" id="IPR036427">
    <property type="entry name" value="Bromodomain-like_sf"/>
</dbReference>
<accession>A0ABD3H101</accession>
<feature type="compositionally biased region" description="Polar residues" evidence="3">
    <location>
        <begin position="563"/>
        <end position="576"/>
    </location>
</feature>
<dbReference type="InterPro" id="IPR001487">
    <property type="entry name" value="Bromodomain"/>
</dbReference>
<feature type="compositionally biased region" description="Basic and acidic residues" evidence="3">
    <location>
        <begin position="822"/>
        <end position="839"/>
    </location>
</feature>
<proteinExistence type="predicted"/>
<feature type="compositionally biased region" description="Basic and acidic residues" evidence="3">
    <location>
        <begin position="679"/>
        <end position="694"/>
    </location>
</feature>
<dbReference type="SUPFAM" id="SSF47370">
    <property type="entry name" value="Bromodomain"/>
    <property type="match status" value="1"/>
</dbReference>
<feature type="region of interest" description="Disordered" evidence="3">
    <location>
        <begin position="984"/>
        <end position="1208"/>
    </location>
</feature>
<dbReference type="AlphaFoldDB" id="A0ABD3H101"/>
<feature type="compositionally biased region" description="Polar residues" evidence="3">
    <location>
        <begin position="276"/>
        <end position="286"/>
    </location>
</feature>
<dbReference type="CDD" id="cd04369">
    <property type="entry name" value="Bromodomain"/>
    <property type="match status" value="1"/>
</dbReference>
<dbReference type="Pfam" id="PF00439">
    <property type="entry name" value="Bromodomain"/>
    <property type="match status" value="1"/>
</dbReference>
<reference evidence="5 6" key="1">
    <citation type="submission" date="2024-09" db="EMBL/GenBank/DDBJ databases">
        <title>Chromosome-scale assembly of Riccia sorocarpa.</title>
        <authorList>
            <person name="Paukszto L."/>
        </authorList>
    </citation>
    <scope>NUCLEOTIDE SEQUENCE [LARGE SCALE GENOMIC DNA]</scope>
    <source>
        <strain evidence="5">LP-2024</strain>
        <tissue evidence="5">Aerial parts of the thallus</tissue>
    </source>
</reference>
<feature type="compositionally biased region" description="Polar residues" evidence="3">
    <location>
        <begin position="1034"/>
        <end position="1043"/>
    </location>
</feature>
<dbReference type="InterPro" id="IPR001005">
    <property type="entry name" value="SANT/Myb"/>
</dbReference>
<protein>
    <recommendedName>
        <fullName evidence="4">Bromo domain-containing protein</fullName>
    </recommendedName>
</protein>
<feature type="compositionally biased region" description="Low complexity" evidence="3">
    <location>
        <begin position="1175"/>
        <end position="1188"/>
    </location>
</feature>
<feature type="compositionally biased region" description="Basic and acidic residues" evidence="3">
    <location>
        <begin position="770"/>
        <end position="781"/>
    </location>
</feature>
<feature type="compositionally biased region" description="Basic and acidic residues" evidence="3">
    <location>
        <begin position="1070"/>
        <end position="1082"/>
    </location>
</feature>
<dbReference type="PANTHER" id="PTHR37888">
    <property type="entry name" value="DNA-BINDING BROMODOMAIN-CONTAINING PROTEIN"/>
    <property type="match status" value="1"/>
</dbReference>
<keyword evidence="6" id="KW-1185">Reference proteome</keyword>
<dbReference type="PROSITE" id="PS50014">
    <property type="entry name" value="BROMODOMAIN_2"/>
    <property type="match status" value="1"/>
</dbReference>
<feature type="domain" description="Bromo" evidence="4">
    <location>
        <begin position="888"/>
        <end position="958"/>
    </location>
</feature>
<sequence>MVSNGDETENEKAEQQPVGASPQHQQHQVGKSEAHNKPGSNGWGTCAELLLVSAVRKHGPLNWKLVALELKARALLLNSSPSCFSEEACRGKYNVLKGKFASTSNMGDAVGFDGGVLVEELRKLRMSDLKQELQQYDSSIRHLQSKIRKMKDDRTQIKNHSSVKQQGGESTKAQKAFESKPPVARKLDGPSNRAAGSIDGESSSLRKSAPGQSHEHGKPRSVVRGEGEFRVPSARDQEQGRDSLEKKNRPPVNVRPHQVSRTASGKGEKDKEKVRNSMTSFDTSEQADVAVLAHDVSPSPRAETEDLPAASQVADGKESQKLADVKTPVEGRSRNDLPRDVGRSSEAEAVLRQQEADSTAAESGVKKDGVSQKPPTISYGRSVTKNRSKLSDDGRTSAHESRFVSGSASKSQQQVGELQNERSKLLSKVPTPAAEQMVEKGKAVGPSEDIVTGSAKGGSESAVIVNDSQEAEDKLVELKDLSDLRKHSVHKSMESKDGKEGKKASGQNKSAGSSRESSDNRKLANSSKALGSKGGTEEKKQIDNRTLGAAEAAGDEKKHSSMNKRTGNNNNSSSREISGDKKFECGSSSSSKVVETSRDIADGKKTMSINKLVNMDLSKDKKLGSSSSSKTSEPRDVYDAKRSMGSDGLPDGERRDGRNIQSPNISPTPSASGGGDAFPEARRPDGSRARKRSESPQVNFPEGVAADENRSPHLLQGISTEQKAAASNTDASQKQKRLESGKAVASSERERKRKAAALKPSPSGVTPEGRPAKRQWEEKPKTAANMDTNFNSKERKLGTKPKKIIADDEVSDLVYKRENGDLQEESRDFLESGERHVDYDNSQTTEKLEVASSMDSIEDTSPSGRKSRKDPKIPGKFLPLLECLRVICAHKSAPLFRQRQEYQEKRSYNLLVRRHVDLGMIRSRLEEGAYSSSVEFFRDLLLVFTNALVYNSKDSQEYSGAKVLRSYALAEMDKILQTEALLKQHGPATRKREVRKSKEVPQNRGGSTGSAGTEVRKKATGKPTGEGADVEVAQQRTGSVDNSQRVDGDEEEREVEGGSETIKKPTPNRVMKEENQRREAPKAPKTPKIELNTEGNKNSSQPKSKNLKIDSAAQPPKSLRESEAARPSQSGHVDNLESTVEFPSRLKDMTSVEEGVGQKLSGGIHSRPPQPAKHASASRSGTSTARGSRYSKRAGESSASNSKKRSRK</sequence>
<feature type="compositionally biased region" description="Basic and acidic residues" evidence="3">
    <location>
        <begin position="632"/>
        <end position="644"/>
    </location>
</feature>
<evidence type="ECO:0000259" key="4">
    <source>
        <dbReference type="PROSITE" id="PS50014"/>
    </source>
</evidence>
<feature type="compositionally biased region" description="Basic and acidic residues" evidence="3">
    <location>
        <begin position="471"/>
        <end position="503"/>
    </location>
</feature>
<evidence type="ECO:0000256" key="3">
    <source>
        <dbReference type="SAM" id="MobiDB-lite"/>
    </source>
</evidence>
<feature type="compositionally biased region" description="Polar residues" evidence="3">
    <location>
        <begin position="659"/>
        <end position="671"/>
    </location>
</feature>
<feature type="compositionally biased region" description="Basic and acidic residues" evidence="3">
    <location>
        <begin position="266"/>
        <end position="275"/>
    </location>
</feature>
<evidence type="ECO:0000256" key="1">
    <source>
        <dbReference type="ARBA" id="ARBA00023117"/>
    </source>
</evidence>
<feature type="compositionally biased region" description="Basic and acidic residues" evidence="3">
    <location>
        <begin position="595"/>
        <end position="605"/>
    </location>
</feature>
<feature type="compositionally biased region" description="Polar residues" evidence="3">
    <location>
        <begin position="505"/>
        <end position="515"/>
    </location>
</feature>
<dbReference type="EMBL" id="JBJQOH010000006">
    <property type="protein sequence ID" value="KAL3684606.1"/>
    <property type="molecule type" value="Genomic_DNA"/>
</dbReference>
<dbReference type="Gene3D" id="1.20.920.10">
    <property type="entry name" value="Bromodomain-like"/>
    <property type="match status" value="1"/>
</dbReference>